<evidence type="ECO:0000313" key="6">
    <source>
        <dbReference type="Proteomes" id="UP000244890"/>
    </source>
</evidence>
<comment type="function">
    <text evidence="4">Activates KDO (a required 8-carbon sugar) for incorporation into bacterial lipopolysaccharide in Gram-negative bacteria.</text>
</comment>
<dbReference type="AlphaFoldDB" id="A0A2U8FDG1"/>
<name>A0A2U8FDG1_9HELI</name>
<comment type="pathway">
    <text evidence="4">Nucleotide-sugar biosynthesis; CMP-3-deoxy-D-manno-octulosonate biosynthesis; CMP-3-deoxy-D-manno-octulosonate from 3-deoxy-D-manno-octulosonate and CTP: step 1/1.</text>
</comment>
<dbReference type="OrthoDB" id="9815559at2"/>
<gene>
    <name evidence="4 5" type="primary">kdsB</name>
    <name evidence="5" type="ORF">CDV25_05425</name>
</gene>
<keyword evidence="2 4" id="KW-0548">Nucleotidyltransferase</keyword>
<evidence type="ECO:0000313" key="5">
    <source>
        <dbReference type="EMBL" id="AWI34262.1"/>
    </source>
</evidence>
<dbReference type="EMBL" id="CP021886">
    <property type="protein sequence ID" value="AWI34262.1"/>
    <property type="molecule type" value="Genomic_DNA"/>
</dbReference>
<organism evidence="5 6">
    <name type="scientific">Helicobacter apodemus</name>
    <dbReference type="NCBI Taxonomy" id="135569"/>
    <lineage>
        <taxon>Bacteria</taxon>
        <taxon>Pseudomonadati</taxon>
        <taxon>Campylobacterota</taxon>
        <taxon>Epsilonproteobacteria</taxon>
        <taxon>Campylobacterales</taxon>
        <taxon>Helicobacteraceae</taxon>
        <taxon>Helicobacter</taxon>
    </lineage>
</organism>
<evidence type="ECO:0000256" key="1">
    <source>
        <dbReference type="ARBA" id="ARBA00022679"/>
    </source>
</evidence>
<comment type="similarity">
    <text evidence="4">Belongs to the KdsB family.</text>
</comment>
<dbReference type="PANTHER" id="PTHR42866:SF2">
    <property type="entry name" value="3-DEOXY-MANNO-OCTULOSONATE CYTIDYLYLTRANSFERASE, MITOCHONDRIAL"/>
    <property type="match status" value="1"/>
</dbReference>
<evidence type="ECO:0000256" key="3">
    <source>
        <dbReference type="ARBA" id="ARBA00022985"/>
    </source>
</evidence>
<dbReference type="SUPFAM" id="SSF53448">
    <property type="entry name" value="Nucleotide-diphospho-sugar transferases"/>
    <property type="match status" value="1"/>
</dbReference>
<keyword evidence="3 4" id="KW-0448">Lipopolysaccharide biosynthesis</keyword>
<dbReference type="KEGG" id="had:CDV25_05425"/>
<sequence length="243" mass="27184">MIIIPARLKSTRFPNKVLIPIGGIPMVIRVAKIAQEVDRVVIATDEEAVREVCKDYGFEAILTAKNHESGTDRIAECARILGLAEDEMIINLQGDEPFIEKEVIQSLKNLMAKKAKESGELPFMGSCAKAISKEEAKDCNLVKVVINAANEALYFSRSPIPYDREDKIANSTNSYWGHLGIYAFSGKSLQEFCKLPKSTLEEIEKLEQLRALEYGKCIIIAKVKSRSFGIDTPEDLKKIEKYL</sequence>
<dbReference type="GO" id="GO:0008690">
    <property type="term" value="F:3-deoxy-manno-octulosonate cytidylyltransferase activity"/>
    <property type="evidence" value="ECO:0007669"/>
    <property type="project" value="UniProtKB-UniRule"/>
</dbReference>
<dbReference type="HAMAP" id="MF_00057">
    <property type="entry name" value="KdsB"/>
    <property type="match status" value="1"/>
</dbReference>
<evidence type="ECO:0000256" key="4">
    <source>
        <dbReference type="HAMAP-Rule" id="MF_00057"/>
    </source>
</evidence>
<dbReference type="InterPro" id="IPR003329">
    <property type="entry name" value="Cytidylyl_trans"/>
</dbReference>
<dbReference type="GO" id="GO:0033468">
    <property type="term" value="P:CMP-keto-3-deoxy-D-manno-octulosonic acid biosynthetic process"/>
    <property type="evidence" value="ECO:0007669"/>
    <property type="project" value="UniProtKB-UniRule"/>
</dbReference>
<dbReference type="EC" id="2.7.7.38" evidence="4"/>
<dbReference type="RefSeq" id="WP_108911090.1">
    <property type="nucleotide sequence ID" value="NZ_CP021886.1"/>
</dbReference>
<comment type="subcellular location">
    <subcellularLocation>
        <location evidence="4">Cytoplasm</location>
    </subcellularLocation>
</comment>
<dbReference type="GO" id="GO:0005829">
    <property type="term" value="C:cytosol"/>
    <property type="evidence" value="ECO:0007669"/>
    <property type="project" value="TreeGrafter"/>
</dbReference>
<reference evidence="5 6" key="1">
    <citation type="submission" date="2017-06" db="EMBL/GenBank/DDBJ databases">
        <title>Complete genome of Helicobacter apodemus.</title>
        <authorList>
            <person name="Cho S."/>
        </authorList>
    </citation>
    <scope>NUCLEOTIDE SEQUENCE [LARGE SCALE GENOMIC DNA]</scope>
    <source>
        <strain evidence="6">SNUVETPUB-15-01</strain>
    </source>
</reference>
<keyword evidence="4" id="KW-0963">Cytoplasm</keyword>
<dbReference type="Pfam" id="PF02348">
    <property type="entry name" value="CTP_transf_3"/>
    <property type="match status" value="1"/>
</dbReference>
<comment type="catalytic activity">
    <reaction evidence="4">
        <text>3-deoxy-alpha-D-manno-oct-2-ulosonate + CTP = CMP-3-deoxy-beta-D-manno-octulosonate + diphosphate</text>
        <dbReference type="Rhea" id="RHEA:23448"/>
        <dbReference type="ChEBI" id="CHEBI:33019"/>
        <dbReference type="ChEBI" id="CHEBI:37563"/>
        <dbReference type="ChEBI" id="CHEBI:85986"/>
        <dbReference type="ChEBI" id="CHEBI:85987"/>
        <dbReference type="EC" id="2.7.7.38"/>
    </reaction>
</comment>
<accession>A0A2U8FDG1</accession>
<dbReference type="NCBIfam" id="NF003952">
    <property type="entry name" value="PRK05450.1-5"/>
    <property type="match status" value="1"/>
</dbReference>
<dbReference type="InterPro" id="IPR029044">
    <property type="entry name" value="Nucleotide-diphossugar_trans"/>
</dbReference>
<protein>
    <recommendedName>
        <fullName evidence="4">3-deoxy-manno-octulosonate cytidylyltransferase</fullName>
        <ecNumber evidence="4">2.7.7.38</ecNumber>
    </recommendedName>
    <alternativeName>
        <fullName evidence="4">CMP-2-keto-3-deoxyoctulosonic acid synthase</fullName>
        <shortName evidence="4">CKS</shortName>
        <shortName evidence="4">CMP-KDO synthase</shortName>
    </alternativeName>
</protein>
<proteinExistence type="inferred from homology"/>
<dbReference type="GO" id="GO:0009103">
    <property type="term" value="P:lipopolysaccharide biosynthetic process"/>
    <property type="evidence" value="ECO:0007669"/>
    <property type="project" value="UniProtKB-UniRule"/>
</dbReference>
<evidence type="ECO:0000256" key="2">
    <source>
        <dbReference type="ARBA" id="ARBA00022695"/>
    </source>
</evidence>
<dbReference type="PANTHER" id="PTHR42866">
    <property type="entry name" value="3-DEOXY-MANNO-OCTULOSONATE CYTIDYLYLTRANSFERASE"/>
    <property type="match status" value="1"/>
</dbReference>
<dbReference type="CDD" id="cd02517">
    <property type="entry name" value="CMP-KDO-Synthetase"/>
    <property type="match status" value="1"/>
</dbReference>
<dbReference type="UniPathway" id="UPA00358">
    <property type="reaction ID" value="UER00476"/>
</dbReference>
<dbReference type="NCBIfam" id="NF009905">
    <property type="entry name" value="PRK13368.1"/>
    <property type="match status" value="1"/>
</dbReference>
<dbReference type="Gene3D" id="3.90.550.10">
    <property type="entry name" value="Spore Coat Polysaccharide Biosynthesis Protein SpsA, Chain A"/>
    <property type="match status" value="1"/>
</dbReference>
<dbReference type="NCBIfam" id="TIGR00466">
    <property type="entry name" value="kdsB"/>
    <property type="match status" value="1"/>
</dbReference>
<dbReference type="InterPro" id="IPR004528">
    <property type="entry name" value="KdsB"/>
</dbReference>
<keyword evidence="1 4" id="KW-0808">Transferase</keyword>
<dbReference type="Proteomes" id="UP000244890">
    <property type="component" value="Chromosome"/>
</dbReference>